<gene>
    <name evidence="1" type="ORF">L195_g064049</name>
</gene>
<comment type="caution">
    <text evidence="1">The sequence shown here is derived from an EMBL/GenBank/DDBJ whole genome shotgun (WGS) entry which is preliminary data.</text>
</comment>
<protein>
    <submittedName>
        <fullName evidence="1">Uncharacterized protein</fullName>
    </submittedName>
</protein>
<name>A0A2K3KQM5_TRIPR</name>
<dbReference type="Proteomes" id="UP000236291">
    <property type="component" value="Unassembled WGS sequence"/>
</dbReference>
<reference evidence="1 2" key="1">
    <citation type="journal article" date="2014" name="Am. J. Bot.">
        <title>Genome assembly and annotation for red clover (Trifolium pratense; Fabaceae).</title>
        <authorList>
            <person name="Istvanek J."/>
            <person name="Jaros M."/>
            <person name="Krenek A."/>
            <person name="Repkova J."/>
        </authorList>
    </citation>
    <scope>NUCLEOTIDE SEQUENCE [LARGE SCALE GENOMIC DNA]</scope>
    <source>
        <strain evidence="2">cv. Tatra</strain>
        <tissue evidence="1">Young leaves</tissue>
    </source>
</reference>
<dbReference type="AlphaFoldDB" id="A0A2K3KQM5"/>
<accession>A0A2K3KQM5</accession>
<evidence type="ECO:0000313" key="1">
    <source>
        <dbReference type="EMBL" id="PNX68595.1"/>
    </source>
</evidence>
<dbReference type="EMBL" id="ASHM01230872">
    <property type="protein sequence ID" value="PNX68595.1"/>
    <property type="molecule type" value="Genomic_DNA"/>
</dbReference>
<evidence type="ECO:0000313" key="2">
    <source>
        <dbReference type="Proteomes" id="UP000236291"/>
    </source>
</evidence>
<feature type="non-terminal residue" evidence="1">
    <location>
        <position position="1"/>
    </location>
</feature>
<organism evidence="1 2">
    <name type="scientific">Trifolium pratense</name>
    <name type="common">Red clover</name>
    <dbReference type="NCBI Taxonomy" id="57577"/>
    <lineage>
        <taxon>Eukaryota</taxon>
        <taxon>Viridiplantae</taxon>
        <taxon>Streptophyta</taxon>
        <taxon>Embryophyta</taxon>
        <taxon>Tracheophyta</taxon>
        <taxon>Spermatophyta</taxon>
        <taxon>Magnoliopsida</taxon>
        <taxon>eudicotyledons</taxon>
        <taxon>Gunneridae</taxon>
        <taxon>Pentapetalae</taxon>
        <taxon>rosids</taxon>
        <taxon>fabids</taxon>
        <taxon>Fabales</taxon>
        <taxon>Fabaceae</taxon>
        <taxon>Papilionoideae</taxon>
        <taxon>50 kb inversion clade</taxon>
        <taxon>NPAAA clade</taxon>
        <taxon>Hologalegina</taxon>
        <taxon>IRL clade</taxon>
        <taxon>Trifolieae</taxon>
        <taxon>Trifolium</taxon>
    </lineage>
</organism>
<reference evidence="1 2" key="2">
    <citation type="journal article" date="2017" name="Front. Plant Sci.">
        <title>Gene Classification and Mining of Molecular Markers Useful in Red Clover (Trifolium pratense) Breeding.</title>
        <authorList>
            <person name="Istvanek J."/>
            <person name="Dluhosova J."/>
            <person name="Dluhos P."/>
            <person name="Patkova L."/>
            <person name="Nedelnik J."/>
            <person name="Repkova J."/>
        </authorList>
    </citation>
    <scope>NUCLEOTIDE SEQUENCE [LARGE SCALE GENOMIC DNA]</scope>
    <source>
        <strain evidence="2">cv. Tatra</strain>
        <tissue evidence="1">Young leaves</tissue>
    </source>
</reference>
<proteinExistence type="predicted"/>
<sequence>GMGARYCGKCDKDAGKMGN</sequence>